<feature type="transmembrane region" description="Helical" evidence="2">
    <location>
        <begin position="253"/>
        <end position="271"/>
    </location>
</feature>
<keyword evidence="2" id="KW-1133">Transmembrane helix</keyword>
<dbReference type="RefSeq" id="WP_168152837.1">
    <property type="nucleotide sequence ID" value="NZ_JAAWVT010000008.1"/>
</dbReference>
<keyword evidence="4" id="KW-1185">Reference proteome</keyword>
<feature type="transmembrane region" description="Helical" evidence="2">
    <location>
        <begin position="229"/>
        <end position="247"/>
    </location>
</feature>
<comment type="caution">
    <text evidence="3">The sequence shown here is derived from an EMBL/GenBank/DDBJ whole genome shotgun (WGS) entry which is preliminary data.</text>
</comment>
<accession>A0ABX1G931</accession>
<organism evidence="3 4">
    <name type="scientific">Paeniglutamicibacter terrestris</name>
    <dbReference type="NCBI Taxonomy" id="2723403"/>
    <lineage>
        <taxon>Bacteria</taxon>
        <taxon>Bacillati</taxon>
        <taxon>Actinomycetota</taxon>
        <taxon>Actinomycetes</taxon>
        <taxon>Micrococcales</taxon>
        <taxon>Micrococcaceae</taxon>
        <taxon>Paeniglutamicibacter</taxon>
    </lineage>
</organism>
<protein>
    <submittedName>
        <fullName evidence="3">Uncharacterized protein</fullName>
    </submittedName>
</protein>
<evidence type="ECO:0000313" key="3">
    <source>
        <dbReference type="EMBL" id="NKG22040.1"/>
    </source>
</evidence>
<dbReference type="EMBL" id="JAAWVT010000008">
    <property type="protein sequence ID" value="NKG22040.1"/>
    <property type="molecule type" value="Genomic_DNA"/>
</dbReference>
<name>A0ABX1G931_9MICC</name>
<reference evidence="3 4" key="1">
    <citation type="submission" date="2020-04" db="EMBL/GenBank/DDBJ databases">
        <title>Paeniglutamicibacter sp. ANT13_2, a novel actinomycete isolated from sediment in Antarctica.</title>
        <authorList>
            <person name="Sakdapetsiri C."/>
            <person name="Pinyakong O."/>
        </authorList>
    </citation>
    <scope>NUCLEOTIDE SEQUENCE [LARGE SCALE GENOMIC DNA]</scope>
    <source>
        <strain evidence="3 4">ANT13_2</strain>
    </source>
</reference>
<evidence type="ECO:0000256" key="2">
    <source>
        <dbReference type="SAM" id="Phobius"/>
    </source>
</evidence>
<evidence type="ECO:0000313" key="4">
    <source>
        <dbReference type="Proteomes" id="UP000746595"/>
    </source>
</evidence>
<feature type="region of interest" description="Disordered" evidence="1">
    <location>
        <begin position="273"/>
        <end position="304"/>
    </location>
</feature>
<proteinExistence type="predicted"/>
<feature type="transmembrane region" description="Helical" evidence="2">
    <location>
        <begin position="59"/>
        <end position="78"/>
    </location>
</feature>
<dbReference type="Proteomes" id="UP000746595">
    <property type="component" value="Unassembled WGS sequence"/>
</dbReference>
<evidence type="ECO:0000256" key="1">
    <source>
        <dbReference type="SAM" id="MobiDB-lite"/>
    </source>
</evidence>
<sequence>MSIQTVQRRIPIIIPTTALVLLTFALTGARTVATATSSPEPSPSPGNSSAPAPANFNLSTFMLIASFVVIATALFFAMKYHRALLEFMTTALAGGTAYAGISGDAYPDEGGAANQAIRRVQAEPAAAQIVGPAIGYSGQELAFVLSTQLFADTQPPKKLLEILWTIDGIKVDGSTQHFLKHTFEKSGPYVVGASAENQSIPPFMISIVASKIAPKTASGLSLPFAIQNWGRMVVLLFGLGVVGALMASKTLSSEAGAGLLGAMLGLGAAAVGSGEASKGNGANGQVPMDDGGATPIVGNDPKKK</sequence>
<gene>
    <name evidence="3" type="ORF">HED64_15175</name>
</gene>
<keyword evidence="2" id="KW-0812">Transmembrane</keyword>
<keyword evidence="2" id="KW-0472">Membrane</keyword>